<dbReference type="InterPro" id="IPR013098">
    <property type="entry name" value="Ig_I-set"/>
</dbReference>
<sequence>MDINNEKPLISRVGEMVRFVVDVQSFPDFESVQLFWFKNDIQIEKNHKHLVTGVKTDGQFPQTYLEIKSIELEDSGTYMLLGNTSDMSTNITMQLLVSGSPAIKMMNTVEFYEINKVYELECIAIGYPKSEIW</sequence>
<dbReference type="SUPFAM" id="SSF48726">
    <property type="entry name" value="Immunoglobulin"/>
    <property type="match status" value="1"/>
</dbReference>
<dbReference type="EMBL" id="CAJPVJ010047366">
    <property type="protein sequence ID" value="CAG2182717.1"/>
    <property type="molecule type" value="Genomic_DNA"/>
</dbReference>
<reference evidence="2" key="1">
    <citation type="submission" date="2020-11" db="EMBL/GenBank/DDBJ databases">
        <authorList>
            <person name="Tran Van P."/>
        </authorList>
    </citation>
    <scope>NUCLEOTIDE SEQUENCE</scope>
</reference>
<name>A0A7R9MTM4_9ACAR</name>
<feature type="domain" description="Immunoglobulin" evidence="1">
    <location>
        <begin position="6"/>
        <end position="98"/>
    </location>
</feature>
<feature type="non-terminal residue" evidence="2">
    <location>
        <position position="1"/>
    </location>
</feature>
<proteinExistence type="predicted"/>
<protein>
    <recommendedName>
        <fullName evidence="1">Immunoglobulin domain-containing protein</fullName>
    </recommendedName>
</protein>
<gene>
    <name evidence="2" type="ORF">ONB1V03_LOCUS22138</name>
</gene>
<dbReference type="OrthoDB" id="6597672at2759"/>
<dbReference type="AlphaFoldDB" id="A0A7R9MTM4"/>
<evidence type="ECO:0000259" key="1">
    <source>
        <dbReference type="SMART" id="SM00409"/>
    </source>
</evidence>
<dbReference type="EMBL" id="OC962191">
    <property type="protein sequence ID" value="CAD7665581.1"/>
    <property type="molecule type" value="Genomic_DNA"/>
</dbReference>
<dbReference type="InterPro" id="IPR003599">
    <property type="entry name" value="Ig_sub"/>
</dbReference>
<dbReference type="Proteomes" id="UP000728032">
    <property type="component" value="Unassembled WGS sequence"/>
</dbReference>
<dbReference type="SMART" id="SM00409">
    <property type="entry name" value="IG"/>
    <property type="match status" value="1"/>
</dbReference>
<organism evidence="2">
    <name type="scientific">Oppiella nova</name>
    <dbReference type="NCBI Taxonomy" id="334625"/>
    <lineage>
        <taxon>Eukaryota</taxon>
        <taxon>Metazoa</taxon>
        <taxon>Ecdysozoa</taxon>
        <taxon>Arthropoda</taxon>
        <taxon>Chelicerata</taxon>
        <taxon>Arachnida</taxon>
        <taxon>Acari</taxon>
        <taxon>Acariformes</taxon>
        <taxon>Sarcoptiformes</taxon>
        <taxon>Oribatida</taxon>
        <taxon>Brachypylina</taxon>
        <taxon>Oppioidea</taxon>
        <taxon>Oppiidae</taxon>
        <taxon>Oppiella</taxon>
    </lineage>
</organism>
<evidence type="ECO:0000313" key="2">
    <source>
        <dbReference type="EMBL" id="CAD7665581.1"/>
    </source>
</evidence>
<evidence type="ECO:0000313" key="3">
    <source>
        <dbReference type="Proteomes" id="UP000728032"/>
    </source>
</evidence>
<dbReference type="Gene3D" id="2.60.40.10">
    <property type="entry name" value="Immunoglobulins"/>
    <property type="match status" value="1"/>
</dbReference>
<dbReference type="InterPro" id="IPR036179">
    <property type="entry name" value="Ig-like_dom_sf"/>
</dbReference>
<accession>A0A7R9MTM4</accession>
<dbReference type="Pfam" id="PF07679">
    <property type="entry name" value="I-set"/>
    <property type="match status" value="1"/>
</dbReference>
<dbReference type="InterPro" id="IPR013783">
    <property type="entry name" value="Ig-like_fold"/>
</dbReference>
<keyword evidence="3" id="KW-1185">Reference proteome</keyword>